<protein>
    <submittedName>
        <fullName evidence="2">DNA repair ATPase</fullName>
    </submittedName>
</protein>
<dbReference type="Gene3D" id="3.40.50.300">
    <property type="entry name" value="P-loop containing nucleotide triphosphate hydrolases"/>
    <property type="match status" value="2"/>
</dbReference>
<evidence type="ECO:0000256" key="1">
    <source>
        <dbReference type="SAM" id="Coils"/>
    </source>
</evidence>
<dbReference type="InterPro" id="IPR054787">
    <property type="entry name" value="TrlF_ATPase"/>
</dbReference>
<reference evidence="2" key="1">
    <citation type="journal article" date="2014" name="Int. J. Syst. Evol. Microbiol.">
        <title>Complete genome sequence of Corynebacterium casei LMG S-19264T (=DSM 44701T), isolated from a smear-ripened cheese.</title>
        <authorList>
            <consortium name="US DOE Joint Genome Institute (JGI-PGF)"/>
            <person name="Walter F."/>
            <person name="Albersmeier A."/>
            <person name="Kalinowski J."/>
            <person name="Ruckert C."/>
        </authorList>
    </citation>
    <scope>NUCLEOTIDE SEQUENCE</scope>
    <source>
        <strain evidence="2">KCTC 12719</strain>
    </source>
</reference>
<gene>
    <name evidence="2" type="ORF">GCM10007103_02690</name>
</gene>
<dbReference type="InterPro" id="IPR027417">
    <property type="entry name" value="P-loop_NTPase"/>
</dbReference>
<feature type="coiled-coil region" evidence="1">
    <location>
        <begin position="536"/>
        <end position="603"/>
    </location>
</feature>
<evidence type="ECO:0000313" key="3">
    <source>
        <dbReference type="Proteomes" id="UP000610456"/>
    </source>
</evidence>
<dbReference type="GO" id="GO:0005524">
    <property type="term" value="F:ATP binding"/>
    <property type="evidence" value="ECO:0007669"/>
    <property type="project" value="InterPro"/>
</dbReference>
<comment type="caution">
    <text evidence="2">The sequence shown here is derived from an EMBL/GenBank/DDBJ whole genome shotgun (WGS) entry which is preliminary data.</text>
</comment>
<dbReference type="RefSeq" id="WP_189602833.1">
    <property type="nucleotide sequence ID" value="NZ_BMXB01000001.1"/>
</dbReference>
<keyword evidence="1" id="KW-0175">Coiled coil</keyword>
<evidence type="ECO:0000313" key="2">
    <source>
        <dbReference type="EMBL" id="GHA24918.1"/>
    </source>
</evidence>
<dbReference type="Proteomes" id="UP000610456">
    <property type="component" value="Unassembled WGS sequence"/>
</dbReference>
<sequence>MTNKGSIWRKWDLQVGTKDYTRYTGVQFSGEKLSNLCDLTSLNEQQINGNHKDLSNDDYAKLFVEHFIHYNDTDVISLANHNTGEGIEEILSHLKLRKAENQDSIYTDKFIFPGIEIGGNDRCHIIIVFNPETNNNRKFEFQEDGRTIKRELSWKEYIDRFLDAINIPSTRFNNGQPVNSSSLGAKDIISKSKDWDFIPVFPHIENSDGLWKELQDSNKKEIYSNDNFGIVDISLISKNQDLKRICSGNHSSWGDKCIAVINTSDSESLEKIGSKFSYIKGDPSIKGLKHLYIEPIDRVRTGKEPEILDRVKLNRTKYLKKVKINQISSYTGQYGNWFQDLEIPLNPELVAIIGNKGSGKSALADIIALCGNYKNQDDFSFLHKNKFRDGKHAKNFEATITWESESSNHKNLGDSSVNGELELVKYLPQGYFERLTNEISSIEEFRKEIENVVFTHLSEDDKVGYTSFEELINSKKELINHEINNLKDRLQPINSTIFEKEKKLNTSYKNNIIAQIAKKKEELTALVEPIAVPNPNEDLEIAKKNEEVNNKIAEIKNSIEKLEQDISNETQKKQLLLTEINDLKRIKQLIKGKEEDLDFFKETNKEPLSKYNIEIDEVVKYRFNYSTLDLVISNKESTLKEVKIKLGEEAPTTPNFISFNNLLKQKKEALNTIQKGLGEEEKKYQQYLIDTKNWQGKKDNIIGNENTPNTLKYFEKELKYVDETLKSDIDVLRTQRLEISKLIFDKMKVVLDVYIEVKTKIDDIISENGDLLDQYRINIEASFGVKANFVSKFLNYISLNKVGTFYGKENADIQIQKILENRDFNEFNSLKEFLKDIVKALFEDLRQKPTQQAFIENQVTEVTEFYDYLFSLDFLDYNYELRQGEKRLELLSPGEKGALLLIFYLLLDNNDIPLIIDQPEDNLDNNSVANILVPFIKKAKCRRQIILVTHNPNLAVVADAEQVIYVELDKENNNTFSFKSGAIENPTINESIVKVLEGTMPAFNKRKLKYYEN</sequence>
<dbReference type="Gene3D" id="3.20.20.140">
    <property type="entry name" value="Metal-dependent hydrolases"/>
    <property type="match status" value="1"/>
</dbReference>
<dbReference type="AlphaFoldDB" id="A0A918S537"/>
<reference evidence="2" key="2">
    <citation type="submission" date="2020-09" db="EMBL/GenBank/DDBJ databases">
        <authorList>
            <person name="Sun Q."/>
            <person name="Kim S."/>
        </authorList>
    </citation>
    <scope>NUCLEOTIDE SEQUENCE</scope>
    <source>
        <strain evidence="2">KCTC 12719</strain>
    </source>
</reference>
<dbReference type="GO" id="GO:0016887">
    <property type="term" value="F:ATP hydrolysis activity"/>
    <property type="evidence" value="ECO:0007669"/>
    <property type="project" value="InterPro"/>
</dbReference>
<dbReference type="SUPFAM" id="SSF52540">
    <property type="entry name" value="P-loop containing nucleoside triphosphate hydrolases"/>
    <property type="match status" value="1"/>
</dbReference>
<dbReference type="NCBIfam" id="NF045780">
    <property type="entry name" value="TrlF_fam_ATP"/>
    <property type="match status" value="1"/>
</dbReference>
<name>A0A918S537_9FLAO</name>
<organism evidence="2 3">
    <name type="scientific">Salinimicrobium marinum</name>
    <dbReference type="NCBI Taxonomy" id="680283"/>
    <lineage>
        <taxon>Bacteria</taxon>
        <taxon>Pseudomonadati</taxon>
        <taxon>Bacteroidota</taxon>
        <taxon>Flavobacteriia</taxon>
        <taxon>Flavobacteriales</taxon>
        <taxon>Flavobacteriaceae</taxon>
        <taxon>Salinimicrobium</taxon>
    </lineage>
</organism>
<accession>A0A918S537</accession>
<dbReference type="EMBL" id="BMXB01000001">
    <property type="protein sequence ID" value="GHA24918.1"/>
    <property type="molecule type" value="Genomic_DNA"/>
</dbReference>
<keyword evidence="3" id="KW-1185">Reference proteome</keyword>
<proteinExistence type="predicted"/>